<dbReference type="EMBL" id="QVQT01000002">
    <property type="protein sequence ID" value="RFU17399.1"/>
    <property type="molecule type" value="Genomic_DNA"/>
</dbReference>
<dbReference type="GO" id="GO:0009001">
    <property type="term" value="F:serine O-acetyltransferase activity"/>
    <property type="evidence" value="ECO:0007669"/>
    <property type="project" value="UniProtKB-EC"/>
</dbReference>
<evidence type="ECO:0000256" key="3">
    <source>
        <dbReference type="ARBA" id="ARBA00022737"/>
    </source>
</evidence>
<dbReference type="InterPro" id="IPR005881">
    <property type="entry name" value="Ser_O-AcTrfase"/>
</dbReference>
<dbReference type="AlphaFoldDB" id="A0A372IRJ8"/>
<proteinExistence type="inferred from homology"/>
<dbReference type="Gene3D" id="2.160.10.10">
    <property type="entry name" value="Hexapeptide repeat proteins"/>
    <property type="match status" value="1"/>
</dbReference>
<protein>
    <recommendedName>
        <fullName evidence="5">Serine acetyltransferase</fullName>
        <ecNumber evidence="5">2.3.1.30</ecNumber>
    </recommendedName>
</protein>
<evidence type="ECO:0000313" key="7">
    <source>
        <dbReference type="Proteomes" id="UP000264702"/>
    </source>
</evidence>
<accession>A0A372IRJ8</accession>
<dbReference type="InterPro" id="IPR045304">
    <property type="entry name" value="LbH_SAT"/>
</dbReference>
<evidence type="ECO:0000256" key="1">
    <source>
        <dbReference type="ARBA" id="ARBA00007274"/>
    </source>
</evidence>
<evidence type="ECO:0000256" key="4">
    <source>
        <dbReference type="ARBA" id="ARBA00023315"/>
    </source>
</evidence>
<dbReference type="InterPro" id="IPR018357">
    <property type="entry name" value="Hexapep_transf_CS"/>
</dbReference>
<keyword evidence="7" id="KW-1185">Reference proteome</keyword>
<dbReference type="PIRSF" id="PIRSF000441">
    <property type="entry name" value="CysE"/>
    <property type="match status" value="1"/>
</dbReference>
<dbReference type="PROSITE" id="PS00101">
    <property type="entry name" value="HEXAPEP_TRANSFERASES"/>
    <property type="match status" value="1"/>
</dbReference>
<keyword evidence="3" id="KW-0677">Repeat</keyword>
<name>A0A372IRJ8_9BACT</name>
<evidence type="ECO:0000313" key="6">
    <source>
        <dbReference type="EMBL" id="RFU17399.1"/>
    </source>
</evidence>
<dbReference type="GO" id="GO:0005737">
    <property type="term" value="C:cytoplasm"/>
    <property type="evidence" value="ECO:0007669"/>
    <property type="project" value="InterPro"/>
</dbReference>
<dbReference type="Proteomes" id="UP000264702">
    <property type="component" value="Unassembled WGS sequence"/>
</dbReference>
<keyword evidence="2 5" id="KW-0808">Transferase</keyword>
<reference evidence="6 7" key="1">
    <citation type="submission" date="2018-08" db="EMBL/GenBank/DDBJ databases">
        <title>Acidipila sp. 4G-K13, an acidobacterium isolated from forest soil.</title>
        <authorList>
            <person name="Gao Z.-H."/>
            <person name="Qiu L.-H."/>
        </authorList>
    </citation>
    <scope>NUCLEOTIDE SEQUENCE [LARGE SCALE GENOMIC DNA]</scope>
    <source>
        <strain evidence="6 7">4G-K13</strain>
    </source>
</reference>
<organism evidence="6 7">
    <name type="scientific">Paracidobacterium acidisoli</name>
    <dbReference type="NCBI Taxonomy" id="2303751"/>
    <lineage>
        <taxon>Bacteria</taxon>
        <taxon>Pseudomonadati</taxon>
        <taxon>Acidobacteriota</taxon>
        <taxon>Terriglobia</taxon>
        <taxon>Terriglobales</taxon>
        <taxon>Acidobacteriaceae</taxon>
        <taxon>Paracidobacterium</taxon>
    </lineage>
</organism>
<dbReference type="GO" id="GO:0006535">
    <property type="term" value="P:cysteine biosynthetic process from serine"/>
    <property type="evidence" value="ECO:0007669"/>
    <property type="project" value="InterPro"/>
</dbReference>
<evidence type="ECO:0000256" key="5">
    <source>
        <dbReference type="PIRNR" id="PIRNR000441"/>
    </source>
</evidence>
<dbReference type="RefSeq" id="WP_117298148.1">
    <property type="nucleotide sequence ID" value="NZ_QVQT02000002.1"/>
</dbReference>
<comment type="similarity">
    <text evidence="1 5">Belongs to the transferase hexapeptide repeat family.</text>
</comment>
<dbReference type="PANTHER" id="PTHR42811">
    <property type="entry name" value="SERINE ACETYLTRANSFERASE"/>
    <property type="match status" value="1"/>
</dbReference>
<keyword evidence="4 5" id="KW-0012">Acyltransferase</keyword>
<comment type="catalytic activity">
    <reaction evidence="5">
        <text>L-serine + acetyl-CoA = O-acetyl-L-serine + CoA</text>
        <dbReference type="Rhea" id="RHEA:24560"/>
        <dbReference type="ChEBI" id="CHEBI:33384"/>
        <dbReference type="ChEBI" id="CHEBI:57287"/>
        <dbReference type="ChEBI" id="CHEBI:57288"/>
        <dbReference type="ChEBI" id="CHEBI:58340"/>
        <dbReference type="EC" id="2.3.1.30"/>
    </reaction>
</comment>
<dbReference type="InterPro" id="IPR011004">
    <property type="entry name" value="Trimer_LpxA-like_sf"/>
</dbReference>
<dbReference type="SUPFAM" id="SSF51161">
    <property type="entry name" value="Trimeric LpxA-like enzymes"/>
    <property type="match status" value="1"/>
</dbReference>
<dbReference type="InterPro" id="IPR001451">
    <property type="entry name" value="Hexapep"/>
</dbReference>
<dbReference type="CDD" id="cd03354">
    <property type="entry name" value="LbH_SAT"/>
    <property type="match status" value="1"/>
</dbReference>
<sequence>MFDNLREDWRTYERDPARQGLWVMVVYRFGRWRYGIRPRLLRVPFSFLYKLLKPVSEILTGIELPCEVTLGRRFRIDHFGGIIISGDVVFGDDCVIRNGVTVGLRHTGHRGSPVIGNRVDIGAGAKILGPIHIGDDVAIGANAVVITDVPSNSIAVGIPARILPRKDRNQAAPVEIAAATTQMEAVI</sequence>
<evidence type="ECO:0000256" key="2">
    <source>
        <dbReference type="ARBA" id="ARBA00022679"/>
    </source>
</evidence>
<dbReference type="EC" id="2.3.1.30" evidence="5"/>
<comment type="caution">
    <text evidence="6">The sequence shown here is derived from an EMBL/GenBank/DDBJ whole genome shotgun (WGS) entry which is preliminary data.</text>
</comment>
<gene>
    <name evidence="6" type="ORF">D0Y96_04345</name>
</gene>
<dbReference type="OrthoDB" id="9801456at2"/>
<dbReference type="Pfam" id="PF00132">
    <property type="entry name" value="Hexapep"/>
    <property type="match status" value="1"/>
</dbReference>